<dbReference type="Pfam" id="PF07503">
    <property type="entry name" value="zf-HYPF"/>
    <property type="match status" value="2"/>
</dbReference>
<dbReference type="InterPro" id="IPR006070">
    <property type="entry name" value="Sua5-like_dom"/>
</dbReference>
<evidence type="ECO:0000256" key="5">
    <source>
        <dbReference type="ARBA" id="ARBA00022771"/>
    </source>
</evidence>
<dbReference type="GO" id="GO:0008270">
    <property type="term" value="F:zinc ion binding"/>
    <property type="evidence" value="ECO:0007669"/>
    <property type="project" value="UniProtKB-KW"/>
</dbReference>
<dbReference type="Pfam" id="PF17788">
    <property type="entry name" value="HypF_C"/>
    <property type="match status" value="1"/>
</dbReference>
<dbReference type="GO" id="GO:0051604">
    <property type="term" value="P:protein maturation"/>
    <property type="evidence" value="ECO:0007669"/>
    <property type="project" value="TreeGrafter"/>
</dbReference>
<dbReference type="NCBIfam" id="TIGR00143">
    <property type="entry name" value="hypF"/>
    <property type="match status" value="1"/>
</dbReference>
<keyword evidence="9" id="KW-0378">Hydrolase</keyword>
<feature type="active site" evidence="9">
    <location>
        <position position="34"/>
    </location>
</feature>
<protein>
    <recommendedName>
        <fullName evidence="8">Carbamoyltransferase</fullName>
        <ecNumber evidence="8">6.2.-.-</ecNumber>
    </recommendedName>
</protein>
<proteinExistence type="inferred from homology"/>
<dbReference type="InterPro" id="IPR055128">
    <property type="entry name" value="HypF_C_2"/>
</dbReference>
<dbReference type="InterPro" id="IPR036046">
    <property type="entry name" value="Acylphosphatase-like_dom_sf"/>
</dbReference>
<dbReference type="Gene3D" id="3.90.870.50">
    <property type="match status" value="1"/>
</dbReference>
<accession>A0A2W6MWK8</accession>
<dbReference type="Gene3D" id="3.30.110.120">
    <property type="match status" value="1"/>
</dbReference>
<evidence type="ECO:0000259" key="10">
    <source>
        <dbReference type="PROSITE" id="PS51160"/>
    </source>
</evidence>
<comment type="catalytic activity">
    <reaction evidence="7">
        <text>C-terminal L-cysteinyl-[HypE protein] + carbamoyl phosphate + ATP + H2O = C-terminal S-carboxamide-L-cysteinyl-[HypE protein] + AMP + phosphate + diphosphate + H(+)</text>
        <dbReference type="Rhea" id="RHEA:55636"/>
        <dbReference type="Rhea" id="RHEA-COMP:14247"/>
        <dbReference type="Rhea" id="RHEA-COMP:14392"/>
        <dbReference type="ChEBI" id="CHEBI:15377"/>
        <dbReference type="ChEBI" id="CHEBI:15378"/>
        <dbReference type="ChEBI" id="CHEBI:30616"/>
        <dbReference type="ChEBI" id="CHEBI:33019"/>
        <dbReference type="ChEBI" id="CHEBI:43474"/>
        <dbReference type="ChEBI" id="CHEBI:58228"/>
        <dbReference type="ChEBI" id="CHEBI:76913"/>
        <dbReference type="ChEBI" id="CHEBI:139126"/>
        <dbReference type="ChEBI" id="CHEBI:456215"/>
    </reaction>
</comment>
<keyword evidence="3" id="KW-0436">Ligase</keyword>
<evidence type="ECO:0000256" key="9">
    <source>
        <dbReference type="PROSITE-ProRule" id="PRU00520"/>
    </source>
</evidence>
<sequence>MLKIQIEGIVQGVGFRPFVQKMALKYGIKGYCLNNSKGVLIIAQNKDTKKLEDFCNTLLNNPPKAALIQKFHKQNIPSYEDFCDFQILKSQDLDKKTAIIPADIALCKECLKEFLNPKDRRYLYPFISCTNCGGRYSLIHSLPYDREKTSMRDFKMCKTCKEEYEDINSRRFHSEINCCKECGPKLYFTKELKNTDLLDSKISLPLQENPLQEAIAALKRGEILALKGIGGYALVCDAYNKEAIKRLRERKNRKSKPFALMFENISKLQEILDLQEEEITLLSSPKAPILLSRKLKKEANLLPLDVIAPSLKTLGVILPYSPIHHLLLREFKNPLIFTSANLSGEPIIKNFSELSKKLSCVCDGVLFYNRDILNAIDDSLVQIIDGKEQILRRARGYALDISTLCKIETKEDFASLGAEQKSTFCFCHSHRTLLSPHLGDLNTLDTFLNFKNTLELFSKTYKSTPKTYVLDLHPRYHQRNLLEGKQSIEVQHHFAHLLSNIAENQIQNKTIGVIFDGTGYGSDGKIWGGEFLEWNPKTPLEFKRIGSFAPFKLLGGENAIKDIRRLGLEGLFASFQEDYTTLKLPLLKEFSKEELEVFYSLHFSKITPICSSVGRLFDMVGAILGVCKNNSYEGEAGSILQSLVMECKTKAIPYSFSFENGIVHWHTMIKQITKDLNKIPLEQIALNFHYTLAKVIKEVICHATKEKVSIALSGGCFANALLSELTIKELAPFKVYLNHQIPCNDGGISYGQAYFMYLLQNISQ</sequence>
<dbReference type="InterPro" id="IPR041440">
    <property type="entry name" value="HypF_C"/>
</dbReference>
<comment type="similarity">
    <text evidence="2 8">Belongs to the carbamoyltransferase HypF family.</text>
</comment>
<keyword evidence="12" id="KW-0808">Transferase</keyword>
<dbReference type="SUPFAM" id="SSF55821">
    <property type="entry name" value="YrdC/RibB"/>
    <property type="match status" value="1"/>
</dbReference>
<evidence type="ECO:0000256" key="7">
    <source>
        <dbReference type="ARBA" id="ARBA00048220"/>
    </source>
</evidence>
<dbReference type="EC" id="6.2.-.-" evidence="8"/>
<dbReference type="PIRSF" id="PIRSF006256">
    <property type="entry name" value="CMPcnvr_hdrg_mat"/>
    <property type="match status" value="1"/>
</dbReference>
<keyword evidence="6" id="KW-0862">Zinc</keyword>
<dbReference type="InterPro" id="IPR004421">
    <property type="entry name" value="Carbamoyltransferase_HypF"/>
</dbReference>
<dbReference type="PROSITE" id="PS51160">
    <property type="entry name" value="ACYLPHOSPHATASE_3"/>
    <property type="match status" value="1"/>
</dbReference>
<evidence type="ECO:0000256" key="6">
    <source>
        <dbReference type="ARBA" id="ARBA00022833"/>
    </source>
</evidence>
<dbReference type="PROSITE" id="PS51163">
    <property type="entry name" value="YRDC"/>
    <property type="match status" value="1"/>
</dbReference>
<name>A0A2W6MWK8_9HELI</name>
<dbReference type="InterPro" id="IPR051060">
    <property type="entry name" value="Carbamoyltrans_HypF-like"/>
</dbReference>
<dbReference type="InterPro" id="IPR001792">
    <property type="entry name" value="Acylphosphatase-like_dom"/>
</dbReference>
<dbReference type="UniPathway" id="UPA00335"/>
<dbReference type="GO" id="GO:0003998">
    <property type="term" value="F:acylphosphatase activity"/>
    <property type="evidence" value="ECO:0007669"/>
    <property type="project" value="UniProtKB-EC"/>
</dbReference>
<dbReference type="Proteomes" id="UP000249746">
    <property type="component" value="Unassembled WGS sequence"/>
</dbReference>
<dbReference type="OrthoDB" id="9808093at2"/>
<evidence type="ECO:0000256" key="4">
    <source>
        <dbReference type="ARBA" id="ARBA00022723"/>
    </source>
</evidence>
<dbReference type="GO" id="GO:0003725">
    <property type="term" value="F:double-stranded RNA binding"/>
    <property type="evidence" value="ECO:0007669"/>
    <property type="project" value="InterPro"/>
</dbReference>
<feature type="domain" description="YrdC-like" evidence="11">
    <location>
        <begin position="208"/>
        <end position="396"/>
    </location>
</feature>
<gene>
    <name evidence="12" type="ORF">B6S12_01005</name>
</gene>
<dbReference type="AlphaFoldDB" id="A0A2W6MWK8"/>
<comment type="catalytic activity">
    <reaction evidence="9">
        <text>an acyl phosphate + H2O = a carboxylate + phosphate + H(+)</text>
        <dbReference type="Rhea" id="RHEA:14965"/>
        <dbReference type="ChEBI" id="CHEBI:15377"/>
        <dbReference type="ChEBI" id="CHEBI:15378"/>
        <dbReference type="ChEBI" id="CHEBI:29067"/>
        <dbReference type="ChEBI" id="CHEBI:43474"/>
        <dbReference type="ChEBI" id="CHEBI:59918"/>
        <dbReference type="EC" id="3.6.1.7"/>
    </reaction>
</comment>
<dbReference type="InterPro" id="IPR011125">
    <property type="entry name" value="Znf_HypF"/>
</dbReference>
<dbReference type="GO" id="GO:0016874">
    <property type="term" value="F:ligase activity"/>
    <property type="evidence" value="ECO:0007669"/>
    <property type="project" value="UniProtKB-UniRule"/>
</dbReference>
<dbReference type="PROSITE" id="PS00150">
    <property type="entry name" value="ACYLPHOSPHATASE_1"/>
    <property type="match status" value="1"/>
</dbReference>
<dbReference type="InterPro" id="IPR017945">
    <property type="entry name" value="DHBP_synth_RibB-like_a/b_dom"/>
</dbReference>
<evidence type="ECO:0000256" key="1">
    <source>
        <dbReference type="ARBA" id="ARBA00004711"/>
    </source>
</evidence>
<comment type="caution">
    <text evidence="12">The sequence shown here is derived from an EMBL/GenBank/DDBJ whole genome shotgun (WGS) entry which is preliminary data.</text>
</comment>
<dbReference type="EMBL" id="NBIU01000002">
    <property type="protein sequence ID" value="PZT48905.1"/>
    <property type="molecule type" value="Genomic_DNA"/>
</dbReference>
<evidence type="ECO:0000256" key="2">
    <source>
        <dbReference type="ARBA" id="ARBA00008097"/>
    </source>
</evidence>
<comment type="pathway">
    <text evidence="1">Protein modification; [NiFe] hydrogenase maturation.</text>
</comment>
<feature type="active site" evidence="9">
    <location>
        <position position="16"/>
    </location>
</feature>
<keyword evidence="13" id="KW-1185">Reference proteome</keyword>
<dbReference type="InterPro" id="IPR017968">
    <property type="entry name" value="Acylphosphatase_CS"/>
</dbReference>
<evidence type="ECO:0000313" key="12">
    <source>
        <dbReference type="EMBL" id="PZT48905.1"/>
    </source>
</evidence>
<evidence type="ECO:0000256" key="8">
    <source>
        <dbReference type="PIRNR" id="PIRNR006256"/>
    </source>
</evidence>
<evidence type="ECO:0000256" key="3">
    <source>
        <dbReference type="ARBA" id="ARBA00022598"/>
    </source>
</evidence>
<dbReference type="SUPFAM" id="SSF54975">
    <property type="entry name" value="Acylphosphatase/BLUF domain-like"/>
    <property type="match status" value="1"/>
</dbReference>
<dbReference type="GO" id="GO:0016743">
    <property type="term" value="F:carboxyl- or carbamoyltransferase activity"/>
    <property type="evidence" value="ECO:0007669"/>
    <property type="project" value="UniProtKB-UniRule"/>
</dbReference>
<evidence type="ECO:0000259" key="11">
    <source>
        <dbReference type="PROSITE" id="PS51163"/>
    </source>
</evidence>
<dbReference type="Gene3D" id="3.30.420.360">
    <property type="match status" value="1"/>
</dbReference>
<evidence type="ECO:0000313" key="13">
    <source>
        <dbReference type="Proteomes" id="UP000249746"/>
    </source>
</evidence>
<feature type="domain" description="Acylphosphatase-like" evidence="10">
    <location>
        <begin position="1"/>
        <end position="89"/>
    </location>
</feature>
<keyword evidence="4" id="KW-0479">Metal-binding</keyword>
<dbReference type="Pfam" id="PF01300">
    <property type="entry name" value="Sua5_yciO_yrdC"/>
    <property type="match status" value="1"/>
</dbReference>
<keyword evidence="5" id="KW-0863">Zinc-finger</keyword>
<dbReference type="RefSeq" id="WP_111228962.1">
    <property type="nucleotide sequence ID" value="NZ_NBIU01000002.1"/>
</dbReference>
<dbReference type="Gene3D" id="3.30.420.40">
    <property type="match status" value="1"/>
</dbReference>
<reference evidence="12 13" key="1">
    <citation type="submission" date="2017-03" db="EMBL/GenBank/DDBJ databases">
        <title>Genomic and clinical evidence uncovers the enterohepatic species Helicobacter valdiviensis as a potential human intestinal pathogen.</title>
        <authorList>
            <person name="Fresia P."/>
            <person name="Jara R."/>
            <person name="Sierra R."/>
            <person name="Ferres I."/>
            <person name="Greif G."/>
            <person name="Iraola G."/>
            <person name="Collado L."/>
        </authorList>
    </citation>
    <scope>NUCLEOTIDE SEQUENCE [LARGE SCALE GENOMIC DNA]</scope>
    <source>
        <strain evidence="12 13">WBE14</strain>
    </source>
</reference>
<dbReference type="Pfam" id="PF00708">
    <property type="entry name" value="Acylphosphatase"/>
    <property type="match status" value="1"/>
</dbReference>
<dbReference type="PANTHER" id="PTHR42959">
    <property type="entry name" value="CARBAMOYLTRANSFERASE"/>
    <property type="match status" value="1"/>
</dbReference>
<dbReference type="PANTHER" id="PTHR42959:SF1">
    <property type="entry name" value="CARBAMOYLTRANSFERASE HYPF"/>
    <property type="match status" value="1"/>
</dbReference>
<organism evidence="12 13">
    <name type="scientific">Helicobacter valdiviensis</name>
    <dbReference type="NCBI Taxonomy" id="1458358"/>
    <lineage>
        <taxon>Bacteria</taxon>
        <taxon>Pseudomonadati</taxon>
        <taxon>Campylobacterota</taxon>
        <taxon>Epsilonproteobacteria</taxon>
        <taxon>Campylobacterales</taxon>
        <taxon>Helicobacteraceae</taxon>
        <taxon>Helicobacter</taxon>
    </lineage>
</organism>
<dbReference type="Pfam" id="PF22521">
    <property type="entry name" value="HypF_C_2"/>
    <property type="match status" value="1"/>
</dbReference>